<dbReference type="EMBL" id="CP150951">
    <property type="protein sequence ID" value="WZC50451.1"/>
    <property type="molecule type" value="Genomic_DNA"/>
</dbReference>
<accession>A0ABZ2VAV5</accession>
<dbReference type="Proteomes" id="UP001440612">
    <property type="component" value="Chromosome"/>
</dbReference>
<protein>
    <submittedName>
        <fullName evidence="10">Precorrin-2 C(20)-methyltransferase</fullName>
        <ecNumber evidence="10">2.1.1.130</ecNumber>
    </submittedName>
</protein>
<evidence type="ECO:0000256" key="6">
    <source>
        <dbReference type="ARBA" id="ARBA00022691"/>
    </source>
</evidence>
<evidence type="ECO:0000256" key="3">
    <source>
        <dbReference type="ARBA" id="ARBA00022573"/>
    </source>
</evidence>
<evidence type="ECO:0000256" key="8">
    <source>
        <dbReference type="RuleBase" id="RU003960"/>
    </source>
</evidence>
<dbReference type="Gene3D" id="3.30.950.10">
    <property type="entry name" value="Methyltransferase, Cobalt-precorrin-4 Transmethylase, Domain 2"/>
    <property type="match status" value="1"/>
</dbReference>
<dbReference type="Gene3D" id="3.40.1010.10">
    <property type="entry name" value="Cobalt-precorrin-4 Transmethylase, Domain 1"/>
    <property type="match status" value="1"/>
</dbReference>
<dbReference type="NCBIfam" id="TIGR01467">
    <property type="entry name" value="cobI_cbiL"/>
    <property type="match status" value="1"/>
</dbReference>
<dbReference type="CDD" id="cd11645">
    <property type="entry name" value="Precorrin_2_C20_MT"/>
    <property type="match status" value="1"/>
</dbReference>
<keyword evidence="11" id="KW-1185">Reference proteome</keyword>
<organism evidence="10 11">
    <name type="scientific">Yoonia phaeophyticola</name>
    <dbReference type="NCBI Taxonomy" id="3137369"/>
    <lineage>
        <taxon>Bacteria</taxon>
        <taxon>Pseudomonadati</taxon>
        <taxon>Pseudomonadota</taxon>
        <taxon>Alphaproteobacteria</taxon>
        <taxon>Rhodobacterales</taxon>
        <taxon>Paracoccaceae</taxon>
        <taxon>Yoonia</taxon>
    </lineage>
</organism>
<dbReference type="Pfam" id="PF00590">
    <property type="entry name" value="TP_methylase"/>
    <property type="match status" value="1"/>
</dbReference>
<keyword evidence="6" id="KW-0949">S-adenosyl-L-methionine</keyword>
<dbReference type="InterPro" id="IPR000878">
    <property type="entry name" value="4pyrrol_Mease"/>
</dbReference>
<reference evidence="11" key="1">
    <citation type="submission" date="2024-04" db="EMBL/GenBank/DDBJ databases">
        <title>Phylogenomic analyses of a clade within the roseobacter group suggest taxonomic reassignments of species of the genera Aestuariivita, Citreicella, Loktanella, Nautella, Pelagibaca, Ruegeria, Thalassobius, Thiobacimonas and Tropicibacter, and the proposal o.</title>
        <authorList>
            <person name="Jeon C.O."/>
        </authorList>
    </citation>
    <scope>NUCLEOTIDE SEQUENCE [LARGE SCALE GENOMIC DNA]</scope>
    <source>
        <strain evidence="11">BS5-3</strain>
    </source>
</reference>
<keyword evidence="4 8" id="KW-0489">Methyltransferase</keyword>
<evidence type="ECO:0000256" key="4">
    <source>
        <dbReference type="ARBA" id="ARBA00022603"/>
    </source>
</evidence>
<dbReference type="SUPFAM" id="SSF53790">
    <property type="entry name" value="Tetrapyrrole methylase"/>
    <property type="match status" value="1"/>
</dbReference>
<dbReference type="PIRSF" id="PIRSF036427">
    <property type="entry name" value="Precrrn-2_mtase"/>
    <property type="match status" value="1"/>
</dbReference>
<comment type="pathway">
    <text evidence="1">Cofactor biosynthesis; adenosylcobalamin biosynthesis.</text>
</comment>
<dbReference type="EC" id="2.1.1.130" evidence="10"/>
<proteinExistence type="inferred from homology"/>
<dbReference type="InterPro" id="IPR006364">
    <property type="entry name" value="CobI/CbiL/CobIJ_dom"/>
</dbReference>
<sequence>MMGDAIGAANAPLPPSRGVLYGVGLGPGAPDLITLRAARLIERASVIAYPALAGADSFARAIAADLIAPGAREIVMDVPMSTDRAPAQAAYDKGAAAIAAALDGGQDVVCLCEGDPFFYGSFMYLFARLSGRYDVEVVPGVTSITACAARAAMPLAARNERLTVLPGPLSEDELRARIADAESVAIMKVGRHLPKIRQVIDALGLTDAAVYIERASLPQEVVLPLADAPENAPYFSMILLTKGADPWL</sequence>
<evidence type="ECO:0000313" key="10">
    <source>
        <dbReference type="EMBL" id="WZC50451.1"/>
    </source>
</evidence>
<dbReference type="InterPro" id="IPR035996">
    <property type="entry name" value="4pyrrol_Methylase_sf"/>
</dbReference>
<comment type="similarity">
    <text evidence="2 7 8">Belongs to the precorrin methyltransferase family.</text>
</comment>
<dbReference type="RefSeq" id="WP_341368553.1">
    <property type="nucleotide sequence ID" value="NZ_CP150951.2"/>
</dbReference>
<evidence type="ECO:0000256" key="1">
    <source>
        <dbReference type="ARBA" id="ARBA00004953"/>
    </source>
</evidence>
<dbReference type="InterPro" id="IPR014777">
    <property type="entry name" value="4pyrrole_Mease_sub1"/>
</dbReference>
<dbReference type="PANTHER" id="PTHR43467">
    <property type="entry name" value="COBALT-PRECORRIN-2 C(20)-METHYLTRANSFERASE"/>
    <property type="match status" value="1"/>
</dbReference>
<dbReference type="InterPro" id="IPR012382">
    <property type="entry name" value="CobI/CbiL"/>
</dbReference>
<gene>
    <name evidence="10" type="primary">cobI</name>
    <name evidence="10" type="ORF">AABB29_07435</name>
</gene>
<feature type="domain" description="Tetrapyrrole methylase" evidence="9">
    <location>
        <begin position="20"/>
        <end position="223"/>
    </location>
</feature>
<evidence type="ECO:0000313" key="11">
    <source>
        <dbReference type="Proteomes" id="UP001440612"/>
    </source>
</evidence>
<dbReference type="InterPro" id="IPR003043">
    <property type="entry name" value="Uropor_MeTrfase_CS"/>
</dbReference>
<dbReference type="PROSITE" id="PS00839">
    <property type="entry name" value="SUMT_1"/>
    <property type="match status" value="1"/>
</dbReference>
<dbReference type="GO" id="GO:0030788">
    <property type="term" value="F:precorrin-2 C20-methyltransferase activity"/>
    <property type="evidence" value="ECO:0007669"/>
    <property type="project" value="UniProtKB-EC"/>
</dbReference>
<keyword evidence="5 8" id="KW-0808">Transferase</keyword>
<evidence type="ECO:0000256" key="2">
    <source>
        <dbReference type="ARBA" id="ARBA00005879"/>
    </source>
</evidence>
<dbReference type="GO" id="GO:0032259">
    <property type="term" value="P:methylation"/>
    <property type="evidence" value="ECO:0007669"/>
    <property type="project" value="UniProtKB-KW"/>
</dbReference>
<keyword evidence="3" id="KW-0169">Cobalamin biosynthesis</keyword>
<evidence type="ECO:0000256" key="7">
    <source>
        <dbReference type="PIRNR" id="PIRNR036427"/>
    </source>
</evidence>
<dbReference type="InterPro" id="IPR014776">
    <property type="entry name" value="4pyrrole_Mease_sub2"/>
</dbReference>
<evidence type="ECO:0000256" key="5">
    <source>
        <dbReference type="ARBA" id="ARBA00022679"/>
    </source>
</evidence>
<dbReference type="PROSITE" id="PS00840">
    <property type="entry name" value="SUMT_2"/>
    <property type="match status" value="1"/>
</dbReference>
<dbReference type="PANTHER" id="PTHR43467:SF2">
    <property type="entry name" value="COBALT-PRECORRIN-2 C(20)-METHYLTRANSFERASE"/>
    <property type="match status" value="1"/>
</dbReference>
<evidence type="ECO:0000259" key="9">
    <source>
        <dbReference type="Pfam" id="PF00590"/>
    </source>
</evidence>
<name>A0ABZ2VAV5_9RHOB</name>